<reference evidence="2 3" key="1">
    <citation type="journal article" date="2015" name="Microbiome">
        <title>Genomic resolution of linkages in carbon, nitrogen, and sulfur cycling among widespread estuary sediment bacteria.</title>
        <authorList>
            <person name="Baker B.J."/>
            <person name="Lazar C.S."/>
            <person name="Teske A.P."/>
            <person name="Dick G.J."/>
        </authorList>
    </citation>
    <scope>NUCLEOTIDE SEQUENCE [LARGE SCALE GENOMIC DNA]</scope>
    <source>
        <strain evidence="2">DG_26</strain>
    </source>
</reference>
<dbReference type="SMART" id="SM00710">
    <property type="entry name" value="PbH1"/>
    <property type="match status" value="14"/>
</dbReference>
<feature type="domain" description="Right handed beta helix" evidence="1">
    <location>
        <begin position="215"/>
        <end position="353"/>
    </location>
</feature>
<feature type="domain" description="Right handed beta helix" evidence="1">
    <location>
        <begin position="464"/>
        <end position="615"/>
    </location>
</feature>
<evidence type="ECO:0000259" key="1">
    <source>
        <dbReference type="Pfam" id="PF13229"/>
    </source>
</evidence>
<dbReference type="Pfam" id="PF13229">
    <property type="entry name" value="Beta_helix"/>
    <property type="match status" value="3"/>
</dbReference>
<dbReference type="PANTHER" id="PTHR11319">
    <property type="entry name" value="G PROTEIN-COUPLED RECEPTOR-RELATED"/>
    <property type="match status" value="1"/>
</dbReference>
<gene>
    <name evidence="2" type="ORF">AMJ40_07705</name>
</gene>
<dbReference type="AlphaFoldDB" id="A0A0S7WDT1"/>
<protein>
    <recommendedName>
        <fullName evidence="1">Right handed beta helix domain-containing protein</fullName>
    </recommendedName>
</protein>
<dbReference type="InterPro" id="IPR039448">
    <property type="entry name" value="Beta_helix"/>
</dbReference>
<dbReference type="SUPFAM" id="SSF51126">
    <property type="entry name" value="Pectin lyase-like"/>
    <property type="match status" value="3"/>
</dbReference>
<comment type="caution">
    <text evidence="2">The sequence shown here is derived from an EMBL/GenBank/DDBJ whole genome shotgun (WGS) entry which is preliminary data.</text>
</comment>
<dbReference type="Proteomes" id="UP000051124">
    <property type="component" value="Unassembled WGS sequence"/>
</dbReference>
<dbReference type="InterPro" id="IPR012334">
    <property type="entry name" value="Pectin_lyas_fold"/>
</dbReference>
<name>A0A0S7WDT1_UNCT6</name>
<dbReference type="Gene3D" id="2.160.20.10">
    <property type="entry name" value="Single-stranded right-handed beta-helix, Pectin lyase-like"/>
    <property type="match status" value="4"/>
</dbReference>
<dbReference type="EMBL" id="LIZT01000126">
    <property type="protein sequence ID" value="KPJ48312.1"/>
    <property type="molecule type" value="Genomic_DNA"/>
</dbReference>
<sequence>MCDRRLSLVIFLSLVLGIPASGRIIQVPGDSATIRAGMNGAVAGDTVLVAPDTFPENIDFGGKSIVVASWFLTTAETSYISQTVIDGGGSGVGQSVVSFVSGEDSLCRLVGITITNGWCSDTHGGGVTVTNGSGPRIEDCRIVGNGGPASWAFGVGVHCTGSDPVFVRCLIRGNSIADNGNYDHCGGGVYLALGATPTFSDCEISDNDIEAGYSRNYGGGVYCDGSSPTFQACVFSGNAANHAGGMEANNSSSVTLRNCYFIDNHASGYAGAVGSWYFSSVEIDSCLIYGNRAELNGGALCAARGAIDATHTTITDNSASLGGGVYAEMDGSRTLTDCIIFYNWPNEVYPSDQAGISYCDVRGGYTGTGNLDIDPLFCDWVNKGYQLTDNSVCLTGGSGGGVIGYHGAGCSAVYPQTRRVPLHHPTIQEAILASYEGDTVLVAPDTFPENIDFWGRRVLLTSNYLTSGDTLDISQTVIDGGGAGIGQSAVSFIRNEDTLSVMTGLTITNGWCSDTHGGGVTVMNGSGPRIEDCRIVENSGPASSAFGVGVHCTGSDPVFVRCLIRENSIADNGNYDHCGGGVYLALGATPTFNDCEISDNEIAAAYLRNYGGGVYCDGSSPTFQACVFSGNTANHAGGILANSSSNVTLRNCYFMDNYASGYAGAILSWYSSSVEINSCLIYGNRAELNGGALCASMSGTIDATHTTITDNSASLGGGVYAESDGSPILTDCIIFYNWYNEVYPFYLPGISYCDVRGGYTGTGNRDIDPLFCDWVNKDYQLADNSVCLTGGSGGGVMGYYGAGCSAVYPQTRRVPLHHPTIQEAILASYEGDTILVEPDTFPENIDFWGRRVLLASNYLTSGDTSDISQTVIDGGGSLVGQSAVSFIRNEDTLSIMTGLTITNG</sequence>
<dbReference type="InterPro" id="IPR006626">
    <property type="entry name" value="PbH1"/>
</dbReference>
<feature type="non-terminal residue" evidence="2">
    <location>
        <position position="904"/>
    </location>
</feature>
<feature type="domain" description="Right handed beta helix" evidence="1">
    <location>
        <begin position="110"/>
        <end position="208"/>
    </location>
</feature>
<evidence type="ECO:0000313" key="3">
    <source>
        <dbReference type="Proteomes" id="UP000051124"/>
    </source>
</evidence>
<dbReference type="PANTHER" id="PTHR11319:SF35">
    <property type="entry name" value="OUTER MEMBRANE PROTEIN PMPC-RELATED"/>
    <property type="match status" value="1"/>
</dbReference>
<accession>A0A0S7WDT1</accession>
<dbReference type="InterPro" id="IPR011050">
    <property type="entry name" value="Pectin_lyase_fold/virulence"/>
</dbReference>
<evidence type="ECO:0000313" key="2">
    <source>
        <dbReference type="EMBL" id="KPJ48312.1"/>
    </source>
</evidence>
<organism evidence="2 3">
    <name type="scientific">candidate division TA06 bacterium DG_26</name>
    <dbReference type="NCBI Taxonomy" id="1703771"/>
    <lineage>
        <taxon>Bacteria</taxon>
        <taxon>Bacteria division TA06</taxon>
    </lineage>
</organism>
<proteinExistence type="predicted"/>